<dbReference type="EMBL" id="MN739589">
    <property type="protein sequence ID" value="QHT14771.1"/>
    <property type="molecule type" value="Genomic_DNA"/>
</dbReference>
<evidence type="ECO:0000256" key="2">
    <source>
        <dbReference type="SAM" id="Phobius"/>
    </source>
</evidence>
<keyword evidence="2" id="KW-0812">Transmembrane</keyword>
<keyword evidence="2" id="KW-1133">Transmembrane helix</keyword>
<evidence type="ECO:0000256" key="1">
    <source>
        <dbReference type="SAM" id="Coils"/>
    </source>
</evidence>
<sequence>MATVCPRASSLTDSELNQVFDNGLLPSTPNGSADRDGNGMLTANAVSTILQTLKTSNAIPVATASNAEAYVAKQTEFLKKVKAEYCFYDSRYKFCLEKLFAAVRQGYQNNSKEVETLIQKHLLATQTFNQHVNDLTQIMNAITEDGLKASNNINQDIKDFNAKIQEQKKKLAEQHALISSSQATTTIRKQMVKYTEEKARRSDNLLKMYGFLNVVALSLLVYIYRAVPE</sequence>
<keyword evidence="2" id="KW-0472">Membrane</keyword>
<protein>
    <submittedName>
        <fullName evidence="3">Uncharacterized protein</fullName>
    </submittedName>
</protein>
<evidence type="ECO:0000313" key="3">
    <source>
        <dbReference type="EMBL" id="QHT14771.1"/>
    </source>
</evidence>
<organism evidence="3">
    <name type="scientific">viral metagenome</name>
    <dbReference type="NCBI Taxonomy" id="1070528"/>
    <lineage>
        <taxon>unclassified sequences</taxon>
        <taxon>metagenomes</taxon>
        <taxon>organismal metagenomes</taxon>
    </lineage>
</organism>
<reference evidence="3" key="1">
    <citation type="journal article" date="2020" name="Nature">
        <title>Giant virus diversity and host interactions through global metagenomics.</title>
        <authorList>
            <person name="Schulz F."/>
            <person name="Roux S."/>
            <person name="Paez-Espino D."/>
            <person name="Jungbluth S."/>
            <person name="Walsh D.A."/>
            <person name="Denef V.J."/>
            <person name="McMahon K.D."/>
            <person name="Konstantinidis K.T."/>
            <person name="Eloe-Fadrosh E.A."/>
            <person name="Kyrpides N.C."/>
            <person name="Woyke T."/>
        </authorList>
    </citation>
    <scope>NUCLEOTIDE SEQUENCE</scope>
    <source>
        <strain evidence="3">GVMAG-M-3300023174-141</strain>
    </source>
</reference>
<proteinExistence type="predicted"/>
<accession>A0A6C0DEC8</accession>
<feature type="transmembrane region" description="Helical" evidence="2">
    <location>
        <begin position="208"/>
        <end position="227"/>
    </location>
</feature>
<keyword evidence="1" id="KW-0175">Coiled coil</keyword>
<dbReference type="AlphaFoldDB" id="A0A6C0DEC8"/>
<name>A0A6C0DEC8_9ZZZZ</name>
<feature type="coiled-coil region" evidence="1">
    <location>
        <begin position="150"/>
        <end position="177"/>
    </location>
</feature>